<dbReference type="InterPro" id="IPR013078">
    <property type="entry name" value="His_Pase_superF_clade-1"/>
</dbReference>
<dbReference type="Pfam" id="PF00300">
    <property type="entry name" value="His_Phos_1"/>
    <property type="match status" value="1"/>
</dbReference>
<keyword evidence="3" id="KW-1185">Reference proteome</keyword>
<dbReference type="SMART" id="SM00855">
    <property type="entry name" value="PGAM"/>
    <property type="match status" value="1"/>
</dbReference>
<organism evidence="2 3">
    <name type="scientific">Effusibacillus consociatus</name>
    <dbReference type="NCBI Taxonomy" id="1117041"/>
    <lineage>
        <taxon>Bacteria</taxon>
        <taxon>Bacillati</taxon>
        <taxon>Bacillota</taxon>
        <taxon>Bacilli</taxon>
        <taxon>Bacillales</taxon>
        <taxon>Alicyclobacillaceae</taxon>
        <taxon>Effusibacillus</taxon>
    </lineage>
</organism>
<dbReference type="InterPro" id="IPR051695">
    <property type="entry name" value="Phosphoglycerate_Mutase"/>
</dbReference>
<evidence type="ECO:0000313" key="2">
    <source>
        <dbReference type="EMBL" id="MFC4769135.1"/>
    </source>
</evidence>
<dbReference type="PANTHER" id="PTHR46517">
    <property type="entry name" value="FRUCTOSE-2,6-BISPHOSPHATASE TIGAR"/>
    <property type="match status" value="1"/>
</dbReference>
<proteinExistence type="predicted"/>
<accession>A0ABV9Q4K6</accession>
<sequence length="194" mass="22002">MTEICLVRHGETLWNRESRLQGSKDVPLSEAGIEQARIAADQLSKETWDVLYSSDLSRAKQTAEHVNEQLKVTHFIEPGLRERNYGILEGMTRAEIDAQYPGALSDPTQHQIPGLETYEELRQRIKKSVESIAKRHDGKRILIVTHGGSINAFLHAITGKRAERIGNTAITRVRFDNARWYVDCINDCSHLNVN</sequence>
<gene>
    <name evidence="2" type="ORF">ACFO8Q_17530</name>
</gene>
<dbReference type="CDD" id="cd07067">
    <property type="entry name" value="HP_PGM_like"/>
    <property type="match status" value="1"/>
</dbReference>
<comment type="caution">
    <text evidence="2">The sequence shown here is derived from an EMBL/GenBank/DDBJ whole genome shotgun (WGS) entry which is preliminary data.</text>
</comment>
<dbReference type="InterPro" id="IPR001345">
    <property type="entry name" value="PG/BPGM_mutase_AS"/>
</dbReference>
<dbReference type="Gene3D" id="3.40.50.1240">
    <property type="entry name" value="Phosphoglycerate mutase-like"/>
    <property type="match status" value="1"/>
</dbReference>
<evidence type="ECO:0000256" key="1">
    <source>
        <dbReference type="ARBA" id="ARBA00022801"/>
    </source>
</evidence>
<dbReference type="PIRSF" id="PIRSF000709">
    <property type="entry name" value="6PFK_2-Ptase"/>
    <property type="match status" value="1"/>
</dbReference>
<reference evidence="3" key="1">
    <citation type="journal article" date="2019" name="Int. J. Syst. Evol. Microbiol.">
        <title>The Global Catalogue of Microorganisms (GCM) 10K type strain sequencing project: providing services to taxonomists for standard genome sequencing and annotation.</title>
        <authorList>
            <consortium name="The Broad Institute Genomics Platform"/>
            <consortium name="The Broad Institute Genome Sequencing Center for Infectious Disease"/>
            <person name="Wu L."/>
            <person name="Ma J."/>
        </authorList>
    </citation>
    <scope>NUCLEOTIDE SEQUENCE [LARGE SCALE GENOMIC DNA]</scope>
    <source>
        <strain evidence="3">WYCCWR 12678</strain>
    </source>
</reference>
<name>A0ABV9Q4K6_9BACL</name>
<dbReference type="RefSeq" id="WP_380027315.1">
    <property type="nucleotide sequence ID" value="NZ_JBHSHC010000119.1"/>
</dbReference>
<dbReference type="PANTHER" id="PTHR46517:SF1">
    <property type="entry name" value="FRUCTOSE-2,6-BISPHOSPHATASE TIGAR"/>
    <property type="match status" value="1"/>
</dbReference>
<keyword evidence="1" id="KW-0378">Hydrolase</keyword>
<dbReference type="Proteomes" id="UP001596002">
    <property type="component" value="Unassembled WGS sequence"/>
</dbReference>
<dbReference type="PROSITE" id="PS00175">
    <property type="entry name" value="PG_MUTASE"/>
    <property type="match status" value="1"/>
</dbReference>
<evidence type="ECO:0000313" key="3">
    <source>
        <dbReference type="Proteomes" id="UP001596002"/>
    </source>
</evidence>
<dbReference type="InterPro" id="IPR029033">
    <property type="entry name" value="His_PPase_superfam"/>
</dbReference>
<dbReference type="EMBL" id="JBHSHC010000119">
    <property type="protein sequence ID" value="MFC4769135.1"/>
    <property type="molecule type" value="Genomic_DNA"/>
</dbReference>
<dbReference type="SUPFAM" id="SSF53254">
    <property type="entry name" value="Phosphoglycerate mutase-like"/>
    <property type="match status" value="1"/>
</dbReference>
<protein>
    <submittedName>
        <fullName evidence="2">Histidine phosphatase family protein</fullName>
    </submittedName>
</protein>